<evidence type="ECO:0000313" key="3">
    <source>
        <dbReference type="Proteomes" id="UP000789405"/>
    </source>
</evidence>
<keyword evidence="1" id="KW-1133">Transmembrane helix</keyword>
<sequence length="86" mass="9843">MALFLAMDPMQTVFAINVIVAVFRFTLVRVVVVGINRKYYASQKSRSNSNYENSISFETLINKSPDSVVDKNLPEIWNNAWSEQLL</sequence>
<keyword evidence="1" id="KW-0812">Transmembrane</keyword>
<dbReference type="AlphaFoldDB" id="A0A9N8W4D2"/>
<evidence type="ECO:0000313" key="2">
    <source>
        <dbReference type="EMBL" id="CAG8470612.1"/>
    </source>
</evidence>
<proteinExistence type="predicted"/>
<name>A0A9N8W4D2_9GLOM</name>
<gene>
    <name evidence="2" type="ORF">DERYTH_LOCUS1438</name>
</gene>
<accession>A0A9N8W4D2</accession>
<dbReference type="Proteomes" id="UP000789405">
    <property type="component" value="Unassembled WGS sequence"/>
</dbReference>
<feature type="transmembrane region" description="Helical" evidence="1">
    <location>
        <begin position="12"/>
        <end position="36"/>
    </location>
</feature>
<reference evidence="2" key="1">
    <citation type="submission" date="2021-06" db="EMBL/GenBank/DDBJ databases">
        <authorList>
            <person name="Kallberg Y."/>
            <person name="Tangrot J."/>
            <person name="Rosling A."/>
        </authorList>
    </citation>
    <scope>NUCLEOTIDE SEQUENCE</scope>
    <source>
        <strain evidence="2">MA453B</strain>
    </source>
</reference>
<protein>
    <submittedName>
        <fullName evidence="2">6820_t:CDS:1</fullName>
    </submittedName>
</protein>
<evidence type="ECO:0000256" key="1">
    <source>
        <dbReference type="SAM" id="Phobius"/>
    </source>
</evidence>
<organism evidence="2 3">
    <name type="scientific">Dentiscutata erythropus</name>
    <dbReference type="NCBI Taxonomy" id="1348616"/>
    <lineage>
        <taxon>Eukaryota</taxon>
        <taxon>Fungi</taxon>
        <taxon>Fungi incertae sedis</taxon>
        <taxon>Mucoromycota</taxon>
        <taxon>Glomeromycotina</taxon>
        <taxon>Glomeromycetes</taxon>
        <taxon>Diversisporales</taxon>
        <taxon>Gigasporaceae</taxon>
        <taxon>Dentiscutata</taxon>
    </lineage>
</organism>
<dbReference type="EMBL" id="CAJVPY010000401">
    <property type="protein sequence ID" value="CAG8470612.1"/>
    <property type="molecule type" value="Genomic_DNA"/>
</dbReference>
<comment type="caution">
    <text evidence="2">The sequence shown here is derived from an EMBL/GenBank/DDBJ whole genome shotgun (WGS) entry which is preliminary data.</text>
</comment>
<keyword evidence="3" id="KW-1185">Reference proteome</keyword>
<keyword evidence="1" id="KW-0472">Membrane</keyword>